<evidence type="ECO:0000313" key="4">
    <source>
        <dbReference type="WBParaSite" id="MCOS_0001015801-mRNA-1"/>
    </source>
</evidence>
<dbReference type="WBParaSite" id="MCOS_0001015801-mRNA-1">
    <property type="protein sequence ID" value="MCOS_0001015801-mRNA-1"/>
    <property type="gene ID" value="MCOS_0001015801"/>
</dbReference>
<dbReference type="EMBL" id="UXSR01006032">
    <property type="protein sequence ID" value="VDD84156.1"/>
    <property type="molecule type" value="Genomic_DNA"/>
</dbReference>
<organism evidence="4">
    <name type="scientific">Mesocestoides corti</name>
    <name type="common">Flatworm</name>
    <dbReference type="NCBI Taxonomy" id="53468"/>
    <lineage>
        <taxon>Eukaryota</taxon>
        <taxon>Metazoa</taxon>
        <taxon>Spiralia</taxon>
        <taxon>Lophotrochozoa</taxon>
        <taxon>Platyhelminthes</taxon>
        <taxon>Cestoda</taxon>
        <taxon>Eucestoda</taxon>
        <taxon>Cyclophyllidea</taxon>
        <taxon>Mesocestoididae</taxon>
        <taxon>Mesocestoides</taxon>
    </lineage>
</organism>
<dbReference type="AlphaFoldDB" id="A0A0R3UQK3"/>
<keyword evidence="3" id="KW-1185">Reference proteome</keyword>
<dbReference type="STRING" id="53468.A0A0R3UQK3"/>
<sequence>MSLWNVHSEPNHLPPSDVRPGHFYTINRTTDLGETVGRFYNVWTGGGEANLRPAKTSSSLHTPSSKSQTTSPTASSKLFFSLPYRDLEGRGLVMSISQAFYDEARLIRDKPRLVRSTIYLRNTLARPHNPLLDPNKSSIE</sequence>
<evidence type="ECO:0000313" key="3">
    <source>
        <dbReference type="Proteomes" id="UP000267029"/>
    </source>
</evidence>
<evidence type="ECO:0000313" key="2">
    <source>
        <dbReference type="EMBL" id="VDD84156.1"/>
    </source>
</evidence>
<feature type="region of interest" description="Disordered" evidence="1">
    <location>
        <begin position="1"/>
        <end position="20"/>
    </location>
</feature>
<gene>
    <name evidence="2" type="ORF">MCOS_LOCUS10159</name>
</gene>
<dbReference type="OrthoDB" id="10009339at2759"/>
<protein>
    <submittedName>
        <fullName evidence="2 4">Uncharacterized protein</fullName>
    </submittedName>
</protein>
<accession>A0A0R3UQK3</accession>
<proteinExistence type="predicted"/>
<reference evidence="2 3" key="2">
    <citation type="submission" date="2018-10" db="EMBL/GenBank/DDBJ databases">
        <authorList>
            <consortium name="Pathogen Informatics"/>
        </authorList>
    </citation>
    <scope>NUCLEOTIDE SEQUENCE [LARGE SCALE GENOMIC DNA]</scope>
</reference>
<feature type="compositionally biased region" description="Low complexity" evidence="1">
    <location>
        <begin position="56"/>
        <end position="74"/>
    </location>
</feature>
<feature type="region of interest" description="Disordered" evidence="1">
    <location>
        <begin position="53"/>
        <end position="74"/>
    </location>
</feature>
<reference evidence="4" key="1">
    <citation type="submission" date="2017-02" db="UniProtKB">
        <authorList>
            <consortium name="WormBaseParasite"/>
        </authorList>
    </citation>
    <scope>IDENTIFICATION</scope>
</reference>
<evidence type="ECO:0000256" key="1">
    <source>
        <dbReference type="SAM" id="MobiDB-lite"/>
    </source>
</evidence>
<dbReference type="Proteomes" id="UP000267029">
    <property type="component" value="Unassembled WGS sequence"/>
</dbReference>
<name>A0A0R3UQK3_MESCO</name>